<dbReference type="OrthoDB" id="8250327at2"/>
<organism evidence="2 3">
    <name type="scientific">Pseudolabrys taiwanensis</name>
    <dbReference type="NCBI Taxonomy" id="331696"/>
    <lineage>
        <taxon>Bacteria</taxon>
        <taxon>Pseudomonadati</taxon>
        <taxon>Pseudomonadota</taxon>
        <taxon>Alphaproteobacteria</taxon>
        <taxon>Hyphomicrobiales</taxon>
        <taxon>Xanthobacteraceae</taxon>
        <taxon>Pseudolabrys</taxon>
    </lineage>
</organism>
<protein>
    <recommendedName>
        <fullName evidence="4">LapA family protein</fullName>
    </recommendedName>
</protein>
<keyword evidence="1" id="KW-0812">Transmembrane</keyword>
<dbReference type="AlphaFoldDB" id="A0A346A2B5"/>
<keyword evidence="1" id="KW-1133">Transmembrane helix</keyword>
<sequence length="71" mass="7790">MRWFHIAIVVLFAGATLIFAIQNFQSVTMSFLGVSLRLPMAVMAVIVYLLGMATGGSLWSLLRRSFAGARL</sequence>
<reference evidence="2 3" key="1">
    <citation type="submission" date="2018-07" db="EMBL/GenBank/DDBJ databases">
        <authorList>
            <person name="Quirk P.G."/>
            <person name="Krulwich T.A."/>
        </authorList>
    </citation>
    <scope>NUCLEOTIDE SEQUENCE [LARGE SCALE GENOMIC DNA]</scope>
    <source>
        <strain evidence="2 3">CC-BB4</strain>
    </source>
</reference>
<gene>
    <name evidence="2" type="ORF">DW352_23995</name>
</gene>
<evidence type="ECO:0000313" key="2">
    <source>
        <dbReference type="EMBL" id="AXK83312.1"/>
    </source>
</evidence>
<accession>A0A346A2B5</accession>
<evidence type="ECO:0000313" key="3">
    <source>
        <dbReference type="Proteomes" id="UP000254889"/>
    </source>
</evidence>
<dbReference type="KEGG" id="ptaw:DW352_23995"/>
<evidence type="ECO:0008006" key="4">
    <source>
        <dbReference type="Google" id="ProtNLM"/>
    </source>
</evidence>
<evidence type="ECO:0000256" key="1">
    <source>
        <dbReference type="SAM" id="Phobius"/>
    </source>
</evidence>
<dbReference type="RefSeq" id="WP_115693691.1">
    <property type="nucleotide sequence ID" value="NZ_CP031417.1"/>
</dbReference>
<dbReference type="EMBL" id="CP031417">
    <property type="protein sequence ID" value="AXK83312.1"/>
    <property type="molecule type" value="Genomic_DNA"/>
</dbReference>
<name>A0A346A2B5_9HYPH</name>
<feature type="transmembrane region" description="Helical" evidence="1">
    <location>
        <begin position="36"/>
        <end position="62"/>
    </location>
</feature>
<keyword evidence="1" id="KW-0472">Membrane</keyword>
<proteinExistence type="predicted"/>
<dbReference type="Proteomes" id="UP000254889">
    <property type="component" value="Chromosome"/>
</dbReference>
<keyword evidence="3" id="KW-1185">Reference proteome</keyword>